<reference evidence="3 4" key="1">
    <citation type="submission" date="2024-03" db="EMBL/GenBank/DDBJ databases">
        <title>Ignisphaera cupida sp. nov., a hyperthermophilic hydrolytic archaeon from a hot spring of Kamchatka, and proposal of Ignisphaeraceae fam. nov.</title>
        <authorList>
            <person name="Podosokorskaya O.A."/>
            <person name="Elcheninov A.G."/>
            <person name="Maltseva A.I."/>
            <person name="Zayulina K.S."/>
            <person name="Novikov A."/>
            <person name="Merkel A.Y."/>
        </authorList>
    </citation>
    <scope>NUCLEOTIDE SEQUENCE [LARGE SCALE GENOMIC DNA]</scope>
    <source>
        <strain evidence="3 4">38H-sp</strain>
    </source>
</reference>
<comment type="caution">
    <text evidence="3">The sequence shown here is derived from an EMBL/GenBank/DDBJ whole genome shotgun (WGS) entry which is preliminary data.</text>
</comment>
<dbReference type="SUPFAM" id="SSF54211">
    <property type="entry name" value="Ribosomal protein S5 domain 2-like"/>
    <property type="match status" value="1"/>
</dbReference>
<dbReference type="Proteomes" id="UP001466331">
    <property type="component" value="Unassembled WGS sequence"/>
</dbReference>
<dbReference type="InterPro" id="IPR012043">
    <property type="entry name" value="PoK"/>
</dbReference>
<protein>
    <submittedName>
        <fullName evidence="3">GHMP kinase</fullName>
    </submittedName>
</protein>
<dbReference type="Pfam" id="PF00288">
    <property type="entry name" value="GHMP_kinases_N"/>
    <property type="match status" value="1"/>
</dbReference>
<keyword evidence="1 3" id="KW-0808">Transferase</keyword>
<evidence type="ECO:0000313" key="4">
    <source>
        <dbReference type="Proteomes" id="UP001466331"/>
    </source>
</evidence>
<accession>A0ABU9UAA7</accession>
<dbReference type="PANTHER" id="PTHR42282">
    <property type="entry name" value="PANTOATE KINASE-RELATED"/>
    <property type="match status" value="1"/>
</dbReference>
<gene>
    <name evidence="3" type="ORF">WKV44_03430</name>
</gene>
<sequence length="299" mass="32209">MHAEAFCPGHITGLFYIPQQKENIQEKGSLGAGLSIDRGVTTCCSIEKGSGFEVYINDKEEESPTLSLDALMLFAREAGGLPDGKLVIRHTTELPIGCGLGTSGAAAISLLIALNRLAGSPLEELKLYQLAHKAEILAGTGLGTVLGQYTGGCKISIKPGAPGIGEALSIETTDISIIAAIYAPMLTSQALASEEVKKSINSAGKTLHRELVNNPTLENFIRTSTQFSEKANLFTDMLKPLHSDLAKNNIPHSMLMFGQGIYSICPEDETADLVKFYKVHCPEERLYIFKITEERGKLL</sequence>
<dbReference type="GO" id="GO:0016301">
    <property type="term" value="F:kinase activity"/>
    <property type="evidence" value="ECO:0007669"/>
    <property type="project" value="UniProtKB-KW"/>
</dbReference>
<feature type="domain" description="GHMP kinase N-terminal" evidence="2">
    <location>
        <begin position="70"/>
        <end position="139"/>
    </location>
</feature>
<evidence type="ECO:0000259" key="2">
    <source>
        <dbReference type="Pfam" id="PF00288"/>
    </source>
</evidence>
<proteinExistence type="inferred from homology"/>
<evidence type="ECO:0000256" key="1">
    <source>
        <dbReference type="ARBA" id="ARBA00022777"/>
    </source>
</evidence>
<dbReference type="InterPro" id="IPR006204">
    <property type="entry name" value="GHMP_kinase_N_dom"/>
</dbReference>
<dbReference type="Gene3D" id="3.30.230.10">
    <property type="match status" value="1"/>
</dbReference>
<dbReference type="InterPro" id="IPR020568">
    <property type="entry name" value="Ribosomal_Su5_D2-typ_SF"/>
</dbReference>
<keyword evidence="4" id="KW-1185">Reference proteome</keyword>
<dbReference type="PIRSF" id="PIRSF016896">
    <property type="entry name" value="GHMP_arc_MJ0969"/>
    <property type="match status" value="1"/>
</dbReference>
<dbReference type="InterPro" id="IPR014721">
    <property type="entry name" value="Ribsml_uS5_D2-typ_fold_subgr"/>
</dbReference>
<dbReference type="RefSeq" id="WP_420069032.1">
    <property type="nucleotide sequence ID" value="NZ_JBCHKQ010000001.1"/>
</dbReference>
<organism evidence="3 4">
    <name type="scientific">Rarispira pelagica</name>
    <dbReference type="NCBI Taxonomy" id="3141764"/>
    <lineage>
        <taxon>Bacteria</taxon>
        <taxon>Pseudomonadati</taxon>
        <taxon>Spirochaetota</taxon>
        <taxon>Spirochaetia</taxon>
        <taxon>Winmispirales</taxon>
        <taxon>Winmispiraceae</taxon>
        <taxon>Rarispira</taxon>
    </lineage>
</organism>
<dbReference type="HAMAP" id="MF_02223">
    <property type="entry name" value="Pantoate_kinase"/>
    <property type="match status" value="1"/>
</dbReference>
<evidence type="ECO:0000313" key="3">
    <source>
        <dbReference type="EMBL" id="MEM5947589.1"/>
    </source>
</evidence>
<dbReference type="EMBL" id="JBCHKQ010000001">
    <property type="protein sequence ID" value="MEM5947589.1"/>
    <property type="molecule type" value="Genomic_DNA"/>
</dbReference>
<keyword evidence="1 3" id="KW-0418">Kinase</keyword>
<dbReference type="PANTHER" id="PTHR42282:SF1">
    <property type="entry name" value="PANTOATE KINASE"/>
    <property type="match status" value="1"/>
</dbReference>
<name>A0ABU9UAA7_9SPIR</name>